<reference evidence="4" key="2">
    <citation type="submission" date="2021-04" db="EMBL/GenBank/DDBJ databases">
        <authorList>
            <person name="Dong X."/>
        </authorList>
    </citation>
    <scope>NUCLEOTIDE SEQUENCE</scope>
    <source>
        <strain evidence="4">LLY</strain>
    </source>
</reference>
<dbReference type="AlphaFoldDB" id="A0A9E4ZGF8"/>
<reference evidence="4" key="1">
    <citation type="journal article" date="2021" name="mSystems">
        <title>Bacteria and Archaea Synergistically Convert Glycine Betaine to Biogenic Methane in the Formosa Cold Seep of the South China Sea.</title>
        <authorList>
            <person name="Li L."/>
            <person name="Zhang W."/>
            <person name="Zhang S."/>
            <person name="Song L."/>
            <person name="Sun Q."/>
            <person name="Zhang H."/>
            <person name="Xiang H."/>
            <person name="Dong X."/>
        </authorList>
    </citation>
    <scope>NUCLEOTIDE SEQUENCE</scope>
    <source>
        <strain evidence="4">LLY</strain>
    </source>
</reference>
<evidence type="ECO:0000313" key="4">
    <source>
        <dbReference type="EMBL" id="MCM1987136.1"/>
    </source>
</evidence>
<proteinExistence type="predicted"/>
<dbReference type="PANTHER" id="PTHR40065">
    <property type="entry name" value="RNA-BINDING PROTEIN YHBY"/>
    <property type="match status" value="1"/>
</dbReference>
<dbReference type="SMART" id="SM01103">
    <property type="entry name" value="CRS1_YhbY"/>
    <property type="match status" value="1"/>
</dbReference>
<evidence type="ECO:0000313" key="5">
    <source>
        <dbReference type="Proteomes" id="UP001056766"/>
    </source>
</evidence>
<organism evidence="4 5">
    <name type="scientific">Methanococcoides seepicolus</name>
    <dbReference type="NCBI Taxonomy" id="2828780"/>
    <lineage>
        <taxon>Archaea</taxon>
        <taxon>Methanobacteriati</taxon>
        <taxon>Methanobacteriota</taxon>
        <taxon>Stenosarchaea group</taxon>
        <taxon>Methanomicrobia</taxon>
        <taxon>Methanosarcinales</taxon>
        <taxon>Methanosarcinaceae</taxon>
        <taxon>Methanococcoides</taxon>
    </lineage>
</organism>
<sequence length="86" mass="9599">MDKEKLYKLRSEATHIKPIVNVGKSGVTDQLIVELKKHIKERHLVKVKVLKSASYEDGIDAIAEALVEATKATLIDVRGTSVVLYR</sequence>
<feature type="domain" description="CRM" evidence="3">
    <location>
        <begin position="1"/>
        <end position="86"/>
    </location>
</feature>
<accession>A0A9E4ZGF8</accession>
<dbReference type="Gene3D" id="3.30.110.60">
    <property type="entry name" value="YhbY-like"/>
    <property type="match status" value="1"/>
</dbReference>
<evidence type="ECO:0000256" key="1">
    <source>
        <dbReference type="ARBA" id="ARBA00022884"/>
    </source>
</evidence>
<keyword evidence="1 2" id="KW-0694">RNA-binding</keyword>
<dbReference type="EMBL" id="JAGSOI010000036">
    <property type="protein sequence ID" value="MCM1987136.1"/>
    <property type="molecule type" value="Genomic_DNA"/>
</dbReference>
<dbReference type="SUPFAM" id="SSF75471">
    <property type="entry name" value="YhbY-like"/>
    <property type="match status" value="1"/>
</dbReference>
<dbReference type="Proteomes" id="UP001056766">
    <property type="component" value="Unassembled WGS sequence"/>
</dbReference>
<evidence type="ECO:0000259" key="3">
    <source>
        <dbReference type="PROSITE" id="PS51295"/>
    </source>
</evidence>
<comment type="caution">
    <text evidence="4">The sequence shown here is derived from an EMBL/GenBank/DDBJ whole genome shotgun (WGS) entry which is preliminary data.</text>
</comment>
<dbReference type="InterPro" id="IPR035920">
    <property type="entry name" value="YhbY-like_sf"/>
</dbReference>
<dbReference type="InterPro" id="IPR001890">
    <property type="entry name" value="RNA-binding_CRM"/>
</dbReference>
<evidence type="ECO:0000256" key="2">
    <source>
        <dbReference type="PROSITE-ProRule" id="PRU00626"/>
    </source>
</evidence>
<dbReference type="PROSITE" id="PS51295">
    <property type="entry name" value="CRM"/>
    <property type="match status" value="1"/>
</dbReference>
<name>A0A9E4ZGF8_9EURY</name>
<dbReference type="RefSeq" id="WP_250868480.1">
    <property type="nucleotide sequence ID" value="NZ_JAGSOI010000036.1"/>
</dbReference>
<dbReference type="GO" id="GO:0003723">
    <property type="term" value="F:RNA binding"/>
    <property type="evidence" value="ECO:0007669"/>
    <property type="project" value="UniProtKB-UniRule"/>
</dbReference>
<dbReference type="Pfam" id="PF01985">
    <property type="entry name" value="CRS1_YhbY"/>
    <property type="match status" value="1"/>
</dbReference>
<keyword evidence="5" id="KW-1185">Reference proteome</keyword>
<dbReference type="PANTHER" id="PTHR40065:SF3">
    <property type="entry name" value="RNA-BINDING PROTEIN YHBY"/>
    <property type="match status" value="1"/>
</dbReference>
<protein>
    <submittedName>
        <fullName evidence="4">YhbY family RNA-binding protein</fullName>
    </submittedName>
</protein>
<dbReference type="InterPro" id="IPR051925">
    <property type="entry name" value="RNA-binding_domain"/>
</dbReference>
<gene>
    <name evidence="4" type="ORF">KDK67_09090</name>
</gene>